<sequence>MDKTFESKILEIAARYRAQAAEFPILYPPRADDLSQHISIRREVPLEWIAMAEILEKARPLPKPAALRRVLAAFDYGVGEIAEDLCRRYDEISDFSSD</sequence>
<comment type="caution">
    <text evidence="1">The sequence shown here is derived from an EMBL/GenBank/DDBJ whole genome shotgun (WGS) entry which is preliminary data.</text>
</comment>
<protein>
    <submittedName>
        <fullName evidence="1">Uncharacterized protein</fullName>
    </submittedName>
</protein>
<evidence type="ECO:0000313" key="2">
    <source>
        <dbReference type="Proteomes" id="UP001589858"/>
    </source>
</evidence>
<organism evidence="1 2">
    <name type="scientific">Novosphingobium clariflavum</name>
    <dbReference type="NCBI Taxonomy" id="2029884"/>
    <lineage>
        <taxon>Bacteria</taxon>
        <taxon>Pseudomonadati</taxon>
        <taxon>Pseudomonadota</taxon>
        <taxon>Alphaproteobacteria</taxon>
        <taxon>Sphingomonadales</taxon>
        <taxon>Sphingomonadaceae</taxon>
        <taxon>Novosphingobium</taxon>
    </lineage>
</organism>
<name>A0ABV6S4Y3_9SPHN</name>
<dbReference type="Proteomes" id="UP001589858">
    <property type="component" value="Unassembled WGS sequence"/>
</dbReference>
<gene>
    <name evidence="1" type="ORF">ACFFF8_01105</name>
</gene>
<proteinExistence type="predicted"/>
<reference evidence="1 2" key="1">
    <citation type="submission" date="2024-09" db="EMBL/GenBank/DDBJ databases">
        <authorList>
            <person name="Sun Q."/>
            <person name="Mori K."/>
        </authorList>
    </citation>
    <scope>NUCLEOTIDE SEQUENCE [LARGE SCALE GENOMIC DNA]</scope>
    <source>
        <strain evidence="1 2">CICC 11035S</strain>
    </source>
</reference>
<evidence type="ECO:0000313" key="1">
    <source>
        <dbReference type="EMBL" id="MFC0683183.1"/>
    </source>
</evidence>
<accession>A0ABV6S4Y3</accession>
<dbReference type="RefSeq" id="WP_267220668.1">
    <property type="nucleotide sequence ID" value="NZ_JAPCWC010000007.1"/>
</dbReference>
<keyword evidence="2" id="KW-1185">Reference proteome</keyword>
<dbReference type="EMBL" id="JBHLTM010000008">
    <property type="protein sequence ID" value="MFC0683183.1"/>
    <property type="molecule type" value="Genomic_DNA"/>
</dbReference>